<gene>
    <name evidence="1" type="ORF">GF1_09640</name>
</gene>
<dbReference type="EMBL" id="AP024233">
    <property type="protein sequence ID" value="BCO08588.1"/>
    <property type="molecule type" value="Genomic_DNA"/>
</dbReference>
<dbReference type="AlphaFoldDB" id="A0A915TZ27"/>
<keyword evidence="2" id="KW-1185">Reference proteome</keyword>
<organism evidence="1 2">
    <name type="scientific">Desulfolithobacter dissulfuricans</name>
    <dbReference type="NCBI Taxonomy" id="2795293"/>
    <lineage>
        <taxon>Bacteria</taxon>
        <taxon>Pseudomonadati</taxon>
        <taxon>Thermodesulfobacteriota</taxon>
        <taxon>Desulfobulbia</taxon>
        <taxon>Desulfobulbales</taxon>
        <taxon>Desulfobulbaceae</taxon>
        <taxon>Desulfolithobacter</taxon>
    </lineage>
</organism>
<evidence type="ECO:0000313" key="1">
    <source>
        <dbReference type="EMBL" id="BCO08588.1"/>
    </source>
</evidence>
<proteinExistence type="predicted"/>
<dbReference type="KEGG" id="ddu:GF1_09640"/>
<accession>A0A915TZ27</accession>
<protein>
    <submittedName>
        <fullName evidence="1">Uncharacterized protein</fullName>
    </submittedName>
</protein>
<evidence type="ECO:0000313" key="2">
    <source>
        <dbReference type="Proteomes" id="UP001063350"/>
    </source>
</evidence>
<dbReference type="Proteomes" id="UP001063350">
    <property type="component" value="Chromosome"/>
</dbReference>
<name>A0A915TZ27_9BACT</name>
<sequence>MSTGVNALQSVLDRVKKKAPLQERKISVVYRNEDGTVDYPENCNEGVIIVPRPMTEAQWELQNAVDIQKGRSSLA</sequence>
<reference evidence="1" key="1">
    <citation type="submission" date="2020-12" db="EMBL/GenBank/DDBJ databases">
        <title>Desulfobium dissulfuricans gen. nov., sp. nov., a novel mesophilic, sulfate-reducing bacterium isolated from a deep-sea hydrothermal vent.</title>
        <authorList>
            <person name="Hashimoto Y."/>
            <person name="Tame A."/>
            <person name="Sawayama S."/>
            <person name="Miyazaki J."/>
            <person name="Takai K."/>
            <person name="Nakagawa S."/>
        </authorList>
    </citation>
    <scope>NUCLEOTIDE SEQUENCE</scope>
    <source>
        <strain evidence="1">GF1</strain>
    </source>
</reference>